<dbReference type="RefSeq" id="WP_183433706.1">
    <property type="nucleotide sequence ID" value="NZ_BAAFZP010000002.1"/>
</dbReference>
<keyword evidence="1" id="KW-0472">Membrane</keyword>
<comment type="caution">
    <text evidence="3">The sequence shown here is derived from an EMBL/GenBank/DDBJ whole genome shotgun (WGS) entry which is preliminary data.</text>
</comment>
<evidence type="ECO:0000313" key="3">
    <source>
        <dbReference type="EMBL" id="GAB1584110.1"/>
    </source>
</evidence>
<accession>A0ABQ0H5D2</accession>
<evidence type="ECO:0000256" key="1">
    <source>
        <dbReference type="SAM" id="Phobius"/>
    </source>
</evidence>
<reference evidence="3 4" key="1">
    <citation type="submission" date="2024-10" db="EMBL/GenBank/DDBJ databases">
        <title>Isolation, draft genome sequencing and identification of Phyllobacterium sp. NSA23, isolated from leaf soil.</title>
        <authorList>
            <person name="Akita H."/>
        </authorList>
    </citation>
    <scope>NUCLEOTIDE SEQUENCE [LARGE SCALE GENOMIC DNA]</scope>
    <source>
        <strain evidence="3 4">NSA23</strain>
    </source>
</reference>
<sequence length="127" mass="14071">MQIIPTRLHGILDYLTAALLILAPWLFGFADGSAAQWVPVAMGAGIILYSLLTSYEWGILHVIPMRLHLVLDFGGGILLLASPWLFGFADRLIWPHVTVGAMEIVVACLTYRRANEPRNEWDVASGR</sequence>
<feature type="transmembrane region" description="Helical" evidence="1">
    <location>
        <begin position="12"/>
        <end position="30"/>
    </location>
</feature>
<dbReference type="Proteomes" id="UP001628091">
    <property type="component" value="Unassembled WGS sequence"/>
</dbReference>
<evidence type="ECO:0000259" key="2">
    <source>
        <dbReference type="Pfam" id="PF03779"/>
    </source>
</evidence>
<protein>
    <submittedName>
        <fullName evidence="3">SPW repeat protein</fullName>
    </submittedName>
</protein>
<proteinExistence type="predicted"/>
<organism evidence="3 4">
    <name type="scientific">Phyllobacterium phragmitis</name>
    <dbReference type="NCBI Taxonomy" id="2670329"/>
    <lineage>
        <taxon>Bacteria</taxon>
        <taxon>Pseudomonadati</taxon>
        <taxon>Pseudomonadota</taxon>
        <taxon>Alphaproteobacteria</taxon>
        <taxon>Hyphomicrobiales</taxon>
        <taxon>Phyllobacteriaceae</taxon>
        <taxon>Phyllobacterium</taxon>
    </lineage>
</organism>
<keyword evidence="4" id="KW-1185">Reference proteome</keyword>
<name>A0ABQ0H5D2_9HYPH</name>
<feature type="transmembrane region" description="Helical" evidence="1">
    <location>
        <begin position="36"/>
        <end position="55"/>
    </location>
</feature>
<dbReference type="EMBL" id="BAAFZP010000002">
    <property type="protein sequence ID" value="GAB1584110.1"/>
    <property type="molecule type" value="Genomic_DNA"/>
</dbReference>
<keyword evidence="1" id="KW-1133">Transmembrane helix</keyword>
<feature type="domain" description="SPW repeat-containing integral membrane" evidence="2">
    <location>
        <begin position="9"/>
        <end position="107"/>
    </location>
</feature>
<dbReference type="InterPro" id="IPR005530">
    <property type="entry name" value="SPW"/>
</dbReference>
<keyword evidence="1" id="KW-0812">Transmembrane</keyword>
<feature type="transmembrane region" description="Helical" evidence="1">
    <location>
        <begin position="92"/>
        <end position="111"/>
    </location>
</feature>
<gene>
    <name evidence="3" type="ORF">PPNSA23_40530</name>
</gene>
<evidence type="ECO:0000313" key="4">
    <source>
        <dbReference type="Proteomes" id="UP001628091"/>
    </source>
</evidence>
<feature type="transmembrane region" description="Helical" evidence="1">
    <location>
        <begin position="67"/>
        <end position="86"/>
    </location>
</feature>
<dbReference type="Pfam" id="PF03779">
    <property type="entry name" value="SPW"/>
    <property type="match status" value="1"/>
</dbReference>